<evidence type="ECO:0000313" key="1">
    <source>
        <dbReference type="EMBL" id="MBB6172227.1"/>
    </source>
</evidence>
<proteinExistence type="predicted"/>
<name>A0A7W9YHH8_9ACTN</name>
<protein>
    <submittedName>
        <fullName evidence="1">Uncharacterized protein</fullName>
    </submittedName>
</protein>
<gene>
    <name evidence="1" type="ORF">HNR23_002287</name>
</gene>
<keyword evidence="2" id="KW-1185">Reference proteome</keyword>
<reference evidence="1 2" key="1">
    <citation type="submission" date="2020-08" db="EMBL/GenBank/DDBJ databases">
        <title>Sequencing the genomes of 1000 actinobacteria strains.</title>
        <authorList>
            <person name="Klenk H.-P."/>
        </authorList>
    </citation>
    <scope>NUCLEOTIDE SEQUENCE [LARGE SCALE GENOMIC DNA]</scope>
    <source>
        <strain evidence="1 2">DSM 46659</strain>
    </source>
</reference>
<dbReference type="EMBL" id="JACHDS010000001">
    <property type="protein sequence ID" value="MBB6172227.1"/>
    <property type="molecule type" value="Genomic_DNA"/>
</dbReference>
<sequence>MSERTREAARLRRYEGAPEDECLYDLGYESTECDCPLCWPDAPDT</sequence>
<comment type="caution">
    <text evidence="1">The sequence shown here is derived from an EMBL/GenBank/DDBJ whole genome shotgun (WGS) entry which is preliminary data.</text>
</comment>
<organism evidence="1 2">
    <name type="scientific">Nocardiopsis mwathae</name>
    <dbReference type="NCBI Taxonomy" id="1472723"/>
    <lineage>
        <taxon>Bacteria</taxon>
        <taxon>Bacillati</taxon>
        <taxon>Actinomycetota</taxon>
        <taxon>Actinomycetes</taxon>
        <taxon>Streptosporangiales</taxon>
        <taxon>Nocardiopsidaceae</taxon>
        <taxon>Nocardiopsis</taxon>
    </lineage>
</organism>
<evidence type="ECO:0000313" key="2">
    <source>
        <dbReference type="Proteomes" id="UP000546642"/>
    </source>
</evidence>
<dbReference type="RefSeq" id="WP_184075557.1">
    <property type="nucleotide sequence ID" value="NZ_JACHDS010000001.1"/>
</dbReference>
<dbReference type="AlphaFoldDB" id="A0A7W9YHH8"/>
<accession>A0A7W9YHH8</accession>
<dbReference type="Proteomes" id="UP000546642">
    <property type="component" value="Unassembled WGS sequence"/>
</dbReference>